<dbReference type="OrthoDB" id="1355444at2"/>
<evidence type="ECO:0000313" key="2">
    <source>
        <dbReference type="Proteomes" id="UP000295620"/>
    </source>
</evidence>
<keyword evidence="2" id="KW-1185">Reference proteome</keyword>
<comment type="caution">
    <text evidence="1">The sequence shown here is derived from an EMBL/GenBank/DDBJ whole genome shotgun (WGS) entry which is preliminary data.</text>
</comment>
<accession>A0A4R6SSX6</accession>
<dbReference type="Proteomes" id="UP000295620">
    <property type="component" value="Unassembled WGS sequence"/>
</dbReference>
<organism evidence="1 2">
    <name type="scientific">Pedobacter metabolipauper</name>
    <dbReference type="NCBI Taxonomy" id="425513"/>
    <lineage>
        <taxon>Bacteria</taxon>
        <taxon>Pseudomonadati</taxon>
        <taxon>Bacteroidota</taxon>
        <taxon>Sphingobacteriia</taxon>
        <taxon>Sphingobacteriales</taxon>
        <taxon>Sphingobacteriaceae</taxon>
        <taxon>Pedobacter</taxon>
    </lineage>
</organism>
<proteinExistence type="predicted"/>
<name>A0A4R6SSX6_9SPHI</name>
<dbReference type="AlphaFoldDB" id="A0A4R6SSX6"/>
<reference evidence="1 2" key="1">
    <citation type="submission" date="2019-03" db="EMBL/GenBank/DDBJ databases">
        <title>Genomic Encyclopedia of Archaeal and Bacterial Type Strains, Phase II (KMG-II): from individual species to whole genera.</title>
        <authorList>
            <person name="Goeker M."/>
        </authorList>
    </citation>
    <scope>NUCLEOTIDE SEQUENCE [LARGE SCALE GENOMIC DNA]</scope>
    <source>
        <strain evidence="1 2">DSM 19035</strain>
    </source>
</reference>
<dbReference type="PROSITE" id="PS51257">
    <property type="entry name" value="PROKAR_LIPOPROTEIN"/>
    <property type="match status" value="1"/>
</dbReference>
<evidence type="ECO:0000313" key="1">
    <source>
        <dbReference type="EMBL" id="TDQ08407.1"/>
    </source>
</evidence>
<protein>
    <submittedName>
        <fullName evidence="1">Uncharacterized protein</fullName>
    </submittedName>
</protein>
<sequence>MILKPQPINHLPWSSVTKAALTAFVVLCSLSGCNYQKHYSENDYSFYSKNFSLDTLSSLRTDGVYILQKIWTDKQGTRAPVSPKEIYKFYPSGQVNLIVDIDHVFDQQSDYVAAFNNKIKESKEKNSATLFESYYRLENDRIVIQRMSTPRKQFVYSYGLLKKDTLIIVKTSHLGKGKIKDEYFTDYYKAYYTFVQTKSNYTKPNW</sequence>
<dbReference type="EMBL" id="SNYC01000005">
    <property type="protein sequence ID" value="TDQ08407.1"/>
    <property type="molecule type" value="Genomic_DNA"/>
</dbReference>
<gene>
    <name evidence="1" type="ORF">ATK78_2920</name>
</gene>
<dbReference type="RefSeq" id="WP_133576780.1">
    <property type="nucleotide sequence ID" value="NZ_SNYC01000005.1"/>
</dbReference>